<dbReference type="EMBL" id="JAKKPZ010000003">
    <property type="protein sequence ID" value="KAI1723282.1"/>
    <property type="molecule type" value="Genomic_DNA"/>
</dbReference>
<dbReference type="Pfam" id="PF13862">
    <property type="entry name" value="BCCIP"/>
    <property type="match status" value="1"/>
</dbReference>
<gene>
    <name evidence="3" type="ORF">DdX_03434</name>
</gene>
<reference evidence="3" key="1">
    <citation type="submission" date="2022-01" db="EMBL/GenBank/DDBJ databases">
        <title>Genome Sequence Resource for Two Populations of Ditylenchus destructor, the Migratory Endoparasitic Phytonematode.</title>
        <authorList>
            <person name="Zhang H."/>
            <person name="Lin R."/>
            <person name="Xie B."/>
        </authorList>
    </citation>
    <scope>NUCLEOTIDE SEQUENCE</scope>
    <source>
        <strain evidence="3">BazhouSP</strain>
    </source>
</reference>
<protein>
    <submittedName>
        <fullName evidence="3">Protein BCCIP like protein</fullName>
    </submittedName>
</protein>
<feature type="region of interest" description="Disordered" evidence="2">
    <location>
        <begin position="1"/>
        <end position="66"/>
    </location>
</feature>
<feature type="compositionally biased region" description="Acidic residues" evidence="2">
    <location>
        <begin position="34"/>
        <end position="61"/>
    </location>
</feature>
<evidence type="ECO:0000313" key="3">
    <source>
        <dbReference type="EMBL" id="KAI1723282.1"/>
    </source>
</evidence>
<feature type="compositionally biased region" description="Low complexity" evidence="2">
    <location>
        <begin position="247"/>
        <end position="256"/>
    </location>
</feature>
<evidence type="ECO:0000256" key="1">
    <source>
        <dbReference type="ARBA" id="ARBA00006781"/>
    </source>
</evidence>
<comment type="caution">
    <text evidence="3">The sequence shown here is derived from an EMBL/GenBank/DDBJ whole genome shotgun (WGS) entry which is preliminary data.</text>
</comment>
<dbReference type="PANTHER" id="PTHR13261:SF0">
    <property type="entry name" value="BRCA2 AND CDKN1A-INTERACTING PROTEIN"/>
    <property type="match status" value="1"/>
</dbReference>
<dbReference type="InterPro" id="IPR025602">
    <property type="entry name" value="BCP1_family"/>
</dbReference>
<sequence>MGRVYKKAKRKNDQPSAETLQENEDSKAISNVKDEEEEEEAQSSSEEEIEDDDVSDEDEESDPNHNMEKLNFDFEAFPPCESDLPGLVNLLTQIFLRVDIDCEAAAKGVIALSPFGCIYKPAEEYEDDDEGPEGPVYGALSILNLNGKEKYQCQITDFLLQKAKKYATKEVVKSFESVLVPSTGTDNDNSRKSDENVGLVINEKMLHFPSQISGPAFQSLIQDLKEAPKSESYKYLLMVVKVRASESSNDPSTSTSGITNGKKKKKMGKAEKKRLAAARMTEGDIMYDNAEEELLFQAGSTPLATFQYPVHCDVEKSSKFHSTIRDGVAYLSHRRCDTQNEIYCAMISLRSCDLLVLFCLALVLLNVANADDSEWDEYFKQRKSLKHAINRVQDHSFSDDSDNTKLTFVAQNNGANCYDSKLSGIINADDMGGLSKYILDQINRARYSGSWLVHAEMIGSQRQGLEWQSVTNGDLFQSTSRHGCYYHDTQTYLIVVRY</sequence>
<dbReference type="Proteomes" id="UP001201812">
    <property type="component" value="Unassembled WGS sequence"/>
</dbReference>
<name>A0AAD4NAD1_9BILA</name>
<feature type="region of interest" description="Disordered" evidence="2">
    <location>
        <begin position="247"/>
        <end position="269"/>
    </location>
</feature>
<organism evidence="3 4">
    <name type="scientific">Ditylenchus destructor</name>
    <dbReference type="NCBI Taxonomy" id="166010"/>
    <lineage>
        <taxon>Eukaryota</taxon>
        <taxon>Metazoa</taxon>
        <taxon>Ecdysozoa</taxon>
        <taxon>Nematoda</taxon>
        <taxon>Chromadorea</taxon>
        <taxon>Rhabditida</taxon>
        <taxon>Tylenchina</taxon>
        <taxon>Tylenchomorpha</taxon>
        <taxon>Sphaerularioidea</taxon>
        <taxon>Anguinidae</taxon>
        <taxon>Anguininae</taxon>
        <taxon>Ditylenchus</taxon>
    </lineage>
</organism>
<dbReference type="PANTHER" id="PTHR13261">
    <property type="entry name" value="BRCA2 AND CDKN1A INTERACTING PROTEIN"/>
    <property type="match status" value="1"/>
</dbReference>
<evidence type="ECO:0000313" key="4">
    <source>
        <dbReference type="Proteomes" id="UP001201812"/>
    </source>
</evidence>
<evidence type="ECO:0000256" key="2">
    <source>
        <dbReference type="SAM" id="MobiDB-lite"/>
    </source>
</evidence>
<keyword evidence="4" id="KW-1185">Reference proteome</keyword>
<feature type="compositionally biased region" description="Basic residues" evidence="2">
    <location>
        <begin position="1"/>
        <end position="10"/>
    </location>
</feature>
<dbReference type="GO" id="GO:0005634">
    <property type="term" value="C:nucleus"/>
    <property type="evidence" value="ECO:0007669"/>
    <property type="project" value="TreeGrafter"/>
</dbReference>
<dbReference type="AlphaFoldDB" id="A0AAD4NAD1"/>
<comment type="similarity">
    <text evidence="1">Belongs to the BCP1 family.</text>
</comment>
<accession>A0AAD4NAD1</accession>
<proteinExistence type="inferred from homology"/>